<dbReference type="EMBL" id="JBHRUJ010000004">
    <property type="protein sequence ID" value="MFC3210114.1"/>
    <property type="molecule type" value="Genomic_DNA"/>
</dbReference>
<protein>
    <submittedName>
        <fullName evidence="2">Uncharacterized protein</fullName>
    </submittedName>
</protein>
<reference evidence="3" key="1">
    <citation type="journal article" date="2019" name="Int. J. Syst. Evol. Microbiol.">
        <title>The Global Catalogue of Microorganisms (GCM) 10K type strain sequencing project: providing services to taxonomists for standard genome sequencing and annotation.</title>
        <authorList>
            <consortium name="The Broad Institute Genomics Platform"/>
            <consortium name="The Broad Institute Genome Sequencing Center for Infectious Disease"/>
            <person name="Wu L."/>
            <person name="Ma J."/>
        </authorList>
    </citation>
    <scope>NUCLEOTIDE SEQUENCE [LARGE SCALE GENOMIC DNA]</scope>
    <source>
        <strain evidence="3">CCM 320</strain>
    </source>
</reference>
<feature type="transmembrane region" description="Helical" evidence="1">
    <location>
        <begin position="79"/>
        <end position="101"/>
    </location>
</feature>
<name>A0ABV7KL24_PLAOK</name>
<keyword evidence="1" id="KW-0472">Membrane</keyword>
<dbReference type="RefSeq" id="WP_117313265.1">
    <property type="nucleotide sequence ID" value="NZ_JBHRUJ010000004.1"/>
</dbReference>
<comment type="caution">
    <text evidence="2">The sequence shown here is derived from an EMBL/GenBank/DDBJ whole genome shotgun (WGS) entry which is preliminary data.</text>
</comment>
<sequence length="188" mass="21253">MKPLYDFVVIGRQINTGYFASDWTDYVKFVFPLLCLGGIYVLHVLYSRKLKNPLLLLSAALVFNGLFHFFEIYFPDTGIPFGLLFLFSGTVLLAVGSFMLMRRISFHKEIPRVLLWLTRTLFVVTLLFCLSPFLTGLFQEQFYTMMLISLMMAVGFIWAGIGGALLAALQSKAGAADPQVENSQNRQL</sequence>
<gene>
    <name evidence="2" type="ORF">ACFOEJ_03375</name>
</gene>
<dbReference type="Proteomes" id="UP001595625">
    <property type="component" value="Unassembled WGS sequence"/>
</dbReference>
<feature type="transmembrane region" description="Helical" evidence="1">
    <location>
        <begin position="146"/>
        <end position="169"/>
    </location>
</feature>
<feature type="transmembrane region" description="Helical" evidence="1">
    <location>
        <begin position="54"/>
        <end position="73"/>
    </location>
</feature>
<evidence type="ECO:0000313" key="3">
    <source>
        <dbReference type="Proteomes" id="UP001595625"/>
    </source>
</evidence>
<feature type="transmembrane region" description="Helical" evidence="1">
    <location>
        <begin position="29"/>
        <end position="47"/>
    </location>
</feature>
<proteinExistence type="predicted"/>
<evidence type="ECO:0000256" key="1">
    <source>
        <dbReference type="SAM" id="Phobius"/>
    </source>
</evidence>
<keyword evidence="1" id="KW-1133">Transmembrane helix</keyword>
<organism evidence="2 3">
    <name type="scientific">Planomicrobium okeanokoites</name>
    <name type="common">Planococcus okeanokoites</name>
    <name type="synonym">Flavobacterium okeanokoites</name>
    <dbReference type="NCBI Taxonomy" id="244"/>
    <lineage>
        <taxon>Bacteria</taxon>
        <taxon>Bacillati</taxon>
        <taxon>Bacillota</taxon>
        <taxon>Bacilli</taxon>
        <taxon>Bacillales</taxon>
        <taxon>Caryophanaceae</taxon>
        <taxon>Planomicrobium</taxon>
    </lineage>
</organism>
<evidence type="ECO:0000313" key="2">
    <source>
        <dbReference type="EMBL" id="MFC3210114.1"/>
    </source>
</evidence>
<accession>A0ABV7KL24</accession>
<feature type="transmembrane region" description="Helical" evidence="1">
    <location>
        <begin position="113"/>
        <end position="134"/>
    </location>
</feature>
<keyword evidence="3" id="KW-1185">Reference proteome</keyword>
<keyword evidence="1" id="KW-0812">Transmembrane</keyword>